<keyword evidence="5" id="KW-0811">Translocation</keyword>
<evidence type="ECO:0000256" key="8">
    <source>
        <dbReference type="SAM" id="MobiDB-lite"/>
    </source>
</evidence>
<evidence type="ECO:0000256" key="3">
    <source>
        <dbReference type="ARBA" id="ARBA00022816"/>
    </source>
</evidence>
<keyword evidence="6" id="KW-0906">Nuclear pore complex</keyword>
<keyword evidence="10" id="KW-1185">Reference proteome</keyword>
<dbReference type="GO" id="GO:0017056">
    <property type="term" value="F:structural constituent of nuclear pore"/>
    <property type="evidence" value="ECO:0007669"/>
    <property type="project" value="InterPro"/>
</dbReference>
<dbReference type="GO" id="GO:0015031">
    <property type="term" value="P:protein transport"/>
    <property type="evidence" value="ECO:0007669"/>
    <property type="project" value="UniProtKB-KW"/>
</dbReference>
<comment type="subcellular location">
    <subcellularLocation>
        <location evidence="1">Nucleus</location>
        <location evidence="1">Nuclear pore complex</location>
    </subcellularLocation>
</comment>
<name>A0A2P6VF11_9CHLO</name>
<reference evidence="9 10" key="1">
    <citation type="journal article" date="2018" name="Plant J.">
        <title>Genome sequences of Chlorella sorokiniana UTEX 1602 and Micractinium conductrix SAG 241.80: implications to maltose excretion by a green alga.</title>
        <authorList>
            <person name="Arriola M.B."/>
            <person name="Velmurugan N."/>
            <person name="Zhang Y."/>
            <person name="Plunkett M.H."/>
            <person name="Hondzo H."/>
            <person name="Barney B.M."/>
        </authorList>
    </citation>
    <scope>NUCLEOTIDE SEQUENCE [LARGE SCALE GENOMIC DNA]</scope>
    <source>
        <strain evidence="9 10">SAG 241.80</strain>
    </source>
</reference>
<evidence type="ECO:0000256" key="7">
    <source>
        <dbReference type="ARBA" id="ARBA00023242"/>
    </source>
</evidence>
<evidence type="ECO:0000256" key="1">
    <source>
        <dbReference type="ARBA" id="ARBA00004567"/>
    </source>
</evidence>
<keyword evidence="7" id="KW-0539">Nucleus</keyword>
<dbReference type="Gene3D" id="6.10.140.1350">
    <property type="match status" value="1"/>
</dbReference>
<feature type="region of interest" description="Disordered" evidence="8">
    <location>
        <begin position="377"/>
        <end position="427"/>
    </location>
</feature>
<dbReference type="GO" id="GO:0005643">
    <property type="term" value="C:nuclear pore"/>
    <property type="evidence" value="ECO:0007669"/>
    <property type="project" value="UniProtKB-SubCell"/>
</dbReference>
<dbReference type="GO" id="GO:0051028">
    <property type="term" value="P:mRNA transport"/>
    <property type="evidence" value="ECO:0007669"/>
    <property type="project" value="UniProtKB-KW"/>
</dbReference>
<feature type="compositionally biased region" description="Low complexity" evidence="8">
    <location>
        <begin position="405"/>
        <end position="427"/>
    </location>
</feature>
<dbReference type="OrthoDB" id="514035at2759"/>
<keyword evidence="2" id="KW-0813">Transport</keyword>
<evidence type="ECO:0000256" key="4">
    <source>
        <dbReference type="ARBA" id="ARBA00022927"/>
    </source>
</evidence>
<feature type="region of interest" description="Disordered" evidence="8">
    <location>
        <begin position="441"/>
        <end position="487"/>
    </location>
</feature>
<dbReference type="STRING" id="554055.A0A2P6VF11"/>
<evidence type="ECO:0000313" key="9">
    <source>
        <dbReference type="EMBL" id="PSC72685.1"/>
    </source>
</evidence>
<dbReference type="AlphaFoldDB" id="A0A2P6VF11"/>
<dbReference type="EMBL" id="LHPF02000009">
    <property type="protein sequence ID" value="PSC72685.1"/>
    <property type="molecule type" value="Genomic_DNA"/>
</dbReference>
<evidence type="ECO:0000256" key="5">
    <source>
        <dbReference type="ARBA" id="ARBA00023010"/>
    </source>
</evidence>
<comment type="caution">
    <text evidence="9">The sequence shown here is derived from an EMBL/GenBank/DDBJ whole genome shotgun (WGS) entry which is preliminary data.</text>
</comment>
<evidence type="ECO:0000313" key="10">
    <source>
        <dbReference type="Proteomes" id="UP000239649"/>
    </source>
</evidence>
<dbReference type="InterPro" id="IPR024882">
    <property type="entry name" value="NUP58/p45/49"/>
</dbReference>
<feature type="region of interest" description="Disordered" evidence="8">
    <location>
        <begin position="199"/>
        <end position="218"/>
    </location>
</feature>
<dbReference type="PANTHER" id="PTHR13437:SF2">
    <property type="entry name" value="NUCLEOPORIN P58_P45"/>
    <property type="match status" value="1"/>
</dbReference>
<feature type="compositionally biased region" description="Basic and acidic residues" evidence="8">
    <location>
        <begin position="389"/>
        <end position="402"/>
    </location>
</feature>
<proteinExistence type="predicted"/>
<organism evidence="9 10">
    <name type="scientific">Micractinium conductrix</name>
    <dbReference type="NCBI Taxonomy" id="554055"/>
    <lineage>
        <taxon>Eukaryota</taxon>
        <taxon>Viridiplantae</taxon>
        <taxon>Chlorophyta</taxon>
        <taxon>core chlorophytes</taxon>
        <taxon>Trebouxiophyceae</taxon>
        <taxon>Chlorellales</taxon>
        <taxon>Chlorellaceae</taxon>
        <taxon>Chlorella clade</taxon>
        <taxon>Micractinium</taxon>
    </lineage>
</organism>
<evidence type="ECO:0000256" key="2">
    <source>
        <dbReference type="ARBA" id="ARBA00022448"/>
    </source>
</evidence>
<accession>A0A2P6VF11</accession>
<dbReference type="Proteomes" id="UP000239649">
    <property type="component" value="Unassembled WGS sequence"/>
</dbReference>
<gene>
    <name evidence="9" type="ORF">C2E20_4010</name>
</gene>
<evidence type="ECO:0000256" key="6">
    <source>
        <dbReference type="ARBA" id="ARBA00023132"/>
    </source>
</evidence>
<keyword evidence="4" id="KW-0653">Protein transport</keyword>
<protein>
    <submittedName>
        <fullName evidence="9">Hydroxyproline-rich glyco family</fullName>
    </submittedName>
</protein>
<sequence>MFGSATPAFGAASTPAFGAASTPSLFGGGTSAPAFGQSAPAFGASPFVASTPAFSAAAGGSSLFGAASTPAFGAASTPSLFGAAPAASGGGLFGAASTPSLFGAASSGGLFGTASAGALTTTAAPSFGFGQTGAAPSLFGGAQPAAGQAVTALATKDGRPITHTSKWDDLSPQTQQYLSELEKVVVQCREECRQLDADPRLASAGGAREQQQEGMQGQARTLSQAIAALGSSVKADVEQVGALREAVLYLVRATDTALHAFKRSHAWREAAKASTPLAQADIAGPPVLPSSFLREAIAGFLDRLRQHQAAVAELEAVLVGGAGQHLRRAAGSQPADGLQALQGALTNVHDLLIHTAARLQALDDRVSAARDSHLARRRAAADFSDPFAEEERRQAKHAEHQPRSPAAQAAVLQAAQQQHAAAAPPGTAAAHATMFGASPAAAHAASPGGLFGTVSPTPGRGGFGTPLFGAQQQRSAPSSRKPGSRRR</sequence>
<dbReference type="GO" id="GO:0008139">
    <property type="term" value="F:nuclear localization sequence binding"/>
    <property type="evidence" value="ECO:0007669"/>
    <property type="project" value="InterPro"/>
</dbReference>
<dbReference type="PANTHER" id="PTHR13437">
    <property type="entry name" value="NUCLEOPORIN P58/P45 NUCLEOPORIN-LIKE PROTEIN 1"/>
    <property type="match status" value="1"/>
</dbReference>
<keyword evidence="3" id="KW-0509">mRNA transport</keyword>